<protein>
    <submittedName>
        <fullName evidence="3">CRISPR-associated protein Cas5</fullName>
    </submittedName>
</protein>
<accession>A0A7C4QT92</accession>
<gene>
    <name evidence="3" type="primary">cas5</name>
    <name evidence="3" type="ORF">ENS64_16500</name>
</gene>
<dbReference type="CDD" id="cd09693">
    <property type="entry name" value="Cas5_I"/>
    <property type="match status" value="1"/>
</dbReference>
<dbReference type="GO" id="GO:0043571">
    <property type="term" value="P:maintenance of CRISPR repeat elements"/>
    <property type="evidence" value="ECO:0007669"/>
    <property type="project" value="InterPro"/>
</dbReference>
<dbReference type="Pfam" id="PF09704">
    <property type="entry name" value="Cas_Cas5d"/>
    <property type="match status" value="1"/>
</dbReference>
<dbReference type="InterPro" id="IPR021124">
    <property type="entry name" value="CRISPR-assoc_prot_Cas5"/>
</dbReference>
<dbReference type="AlphaFoldDB" id="A0A7C4QT92"/>
<organism evidence="3">
    <name type="scientific">Schlesneria paludicola</name>
    <dbReference type="NCBI Taxonomy" id="360056"/>
    <lineage>
        <taxon>Bacteria</taxon>
        <taxon>Pseudomonadati</taxon>
        <taxon>Planctomycetota</taxon>
        <taxon>Planctomycetia</taxon>
        <taxon>Planctomycetales</taxon>
        <taxon>Planctomycetaceae</taxon>
        <taxon>Schlesneria</taxon>
    </lineage>
</organism>
<evidence type="ECO:0000256" key="2">
    <source>
        <dbReference type="SAM" id="MobiDB-lite"/>
    </source>
</evidence>
<dbReference type="InterPro" id="IPR013422">
    <property type="entry name" value="CRISPR-assoc_prot_Cas5_N"/>
</dbReference>
<evidence type="ECO:0000256" key="1">
    <source>
        <dbReference type="ARBA" id="ARBA00023118"/>
    </source>
</evidence>
<feature type="region of interest" description="Disordered" evidence="2">
    <location>
        <begin position="94"/>
        <end position="118"/>
    </location>
</feature>
<dbReference type="GO" id="GO:0051607">
    <property type="term" value="P:defense response to virus"/>
    <property type="evidence" value="ECO:0007669"/>
    <property type="project" value="UniProtKB-KW"/>
</dbReference>
<keyword evidence="1" id="KW-0051">Antiviral defense</keyword>
<proteinExistence type="predicted"/>
<evidence type="ECO:0000313" key="3">
    <source>
        <dbReference type="EMBL" id="HGT40846.1"/>
    </source>
</evidence>
<name>A0A7C4QT92_9PLAN</name>
<comment type="caution">
    <text evidence="3">The sequence shown here is derived from an EMBL/GenBank/DDBJ whole genome shotgun (WGS) entry which is preliminary data.</text>
</comment>
<dbReference type="EMBL" id="DSVQ01000019">
    <property type="protein sequence ID" value="HGT40846.1"/>
    <property type="molecule type" value="Genomic_DNA"/>
</dbReference>
<reference evidence="3" key="1">
    <citation type="journal article" date="2020" name="mSystems">
        <title>Genome- and Community-Level Interaction Insights into Carbon Utilization and Element Cycling Functions of Hydrothermarchaeota in Hydrothermal Sediment.</title>
        <authorList>
            <person name="Zhou Z."/>
            <person name="Liu Y."/>
            <person name="Xu W."/>
            <person name="Pan J."/>
            <person name="Luo Z.H."/>
            <person name="Li M."/>
        </authorList>
    </citation>
    <scope>NUCLEOTIDE SEQUENCE [LARGE SCALE GENOMIC DNA]</scope>
    <source>
        <strain evidence="3">SpSt-508</strain>
    </source>
</reference>
<dbReference type="NCBIfam" id="TIGR02593">
    <property type="entry name" value="CRISPR_cas5"/>
    <property type="match status" value="1"/>
</dbReference>
<sequence length="281" mass="31732">MESKRVAKVTVEAPIVSFRYPHFLIGRQPTFDMPPPSTIFGHVASALGTWPRFPLSFAYVFHKRSRGSDLEHQHIITGAAGKFPGDLVDPLWRPPSLPQGKQPAKKLTKPRLLQKSTEATVQPHARDFLFDVTLELYLDPVALGDAFRSPVFTVVLGRSQDLASVRRVELLELQRADSGYVERTILPGSLRRQLPWGVTVLMPRYIGPPPQRQPTFEPYIVLQDRIYVGKTSPQSERRFLTIDGEKPCVWFADPTTPEDGGGRRLLWFHTIDPREFGDAAI</sequence>